<dbReference type="AlphaFoldDB" id="A0A3B5QU43"/>
<dbReference type="STRING" id="8083.ENSXMAP00000034011"/>
<protein>
    <submittedName>
        <fullName evidence="1">Uncharacterized protein</fullName>
    </submittedName>
</protein>
<reference evidence="1" key="4">
    <citation type="submission" date="2025-09" db="UniProtKB">
        <authorList>
            <consortium name="Ensembl"/>
        </authorList>
    </citation>
    <scope>IDENTIFICATION</scope>
    <source>
        <strain evidence="1">JP 163 A</strain>
    </source>
</reference>
<dbReference type="InParanoid" id="A0A3B5QU43"/>
<reference evidence="2" key="1">
    <citation type="submission" date="2012-01" db="EMBL/GenBank/DDBJ databases">
        <authorList>
            <person name="Walter R."/>
            <person name="Schartl M."/>
            <person name="Warren W."/>
        </authorList>
    </citation>
    <scope>NUCLEOTIDE SEQUENCE [LARGE SCALE GENOMIC DNA]</scope>
    <source>
        <strain evidence="2">JP 163 A</strain>
    </source>
</reference>
<evidence type="ECO:0000313" key="2">
    <source>
        <dbReference type="Proteomes" id="UP000002852"/>
    </source>
</evidence>
<evidence type="ECO:0000313" key="1">
    <source>
        <dbReference type="Ensembl" id="ENSXMAP00000034011.1"/>
    </source>
</evidence>
<name>A0A3B5QU43_XIPMA</name>
<sequence>MEKIHPLITELMAQDKRTTRKTPIEPEINNLSQRQDNAIKEIQNLHSIIITPADKGSTIVSMDKVDYAWEAMRQLEDENYYKSLDGPICPTHMKIEETHQPEAIALPYWHKSTQTQILLPKIHKEPLEWTKPFQIPKGRPIISDCNSEPPLKQTP</sequence>
<dbReference type="GeneTree" id="ENSGT00940000179987"/>
<reference evidence="1" key="3">
    <citation type="submission" date="2025-08" db="UniProtKB">
        <authorList>
            <consortium name="Ensembl"/>
        </authorList>
    </citation>
    <scope>IDENTIFICATION</scope>
    <source>
        <strain evidence="1">JP 163 A</strain>
    </source>
</reference>
<dbReference type="Proteomes" id="UP000002852">
    <property type="component" value="Unassembled WGS sequence"/>
</dbReference>
<proteinExistence type="predicted"/>
<accession>A0A3B5QU43</accession>
<dbReference type="Ensembl" id="ENSXMAT00000036299.1">
    <property type="protein sequence ID" value="ENSXMAP00000034011.1"/>
    <property type="gene ID" value="ENSXMAG00000028890.1"/>
</dbReference>
<organism evidence="1 2">
    <name type="scientific">Xiphophorus maculatus</name>
    <name type="common">Southern platyfish</name>
    <name type="synonym">Platypoecilus maculatus</name>
    <dbReference type="NCBI Taxonomy" id="8083"/>
    <lineage>
        <taxon>Eukaryota</taxon>
        <taxon>Metazoa</taxon>
        <taxon>Chordata</taxon>
        <taxon>Craniata</taxon>
        <taxon>Vertebrata</taxon>
        <taxon>Euteleostomi</taxon>
        <taxon>Actinopterygii</taxon>
        <taxon>Neopterygii</taxon>
        <taxon>Teleostei</taxon>
        <taxon>Neoteleostei</taxon>
        <taxon>Acanthomorphata</taxon>
        <taxon>Ovalentaria</taxon>
        <taxon>Atherinomorphae</taxon>
        <taxon>Cyprinodontiformes</taxon>
        <taxon>Poeciliidae</taxon>
        <taxon>Poeciliinae</taxon>
        <taxon>Xiphophorus</taxon>
    </lineage>
</organism>
<reference evidence="2" key="2">
    <citation type="journal article" date="2013" name="Nat. Genet.">
        <title>The genome of the platyfish, Xiphophorus maculatus, provides insights into evolutionary adaptation and several complex traits.</title>
        <authorList>
            <person name="Schartl M."/>
            <person name="Walter R.B."/>
            <person name="Shen Y."/>
            <person name="Garcia T."/>
            <person name="Catchen J."/>
            <person name="Amores A."/>
            <person name="Braasch I."/>
            <person name="Chalopin D."/>
            <person name="Volff J.N."/>
            <person name="Lesch K.P."/>
            <person name="Bisazza A."/>
            <person name="Minx P."/>
            <person name="Hillier L."/>
            <person name="Wilson R.K."/>
            <person name="Fuerstenberg S."/>
            <person name="Boore J."/>
            <person name="Searle S."/>
            <person name="Postlethwait J.H."/>
            <person name="Warren W.C."/>
        </authorList>
    </citation>
    <scope>NUCLEOTIDE SEQUENCE [LARGE SCALE GENOMIC DNA]</scope>
    <source>
        <strain evidence="2">JP 163 A</strain>
    </source>
</reference>
<keyword evidence="2" id="KW-1185">Reference proteome</keyword>